<feature type="signal peptide" evidence="2">
    <location>
        <begin position="1"/>
        <end position="29"/>
    </location>
</feature>
<proteinExistence type="predicted"/>
<dbReference type="RefSeq" id="WP_053232252.1">
    <property type="nucleotide sequence ID" value="NZ_CP011125.1"/>
</dbReference>
<dbReference type="AlphaFoldDB" id="A0A0F6SEC7"/>
<dbReference type="STRING" id="927083.DB32_002113"/>
<keyword evidence="5" id="KW-1185">Reference proteome</keyword>
<feature type="chain" id="PRO_5002509502" description="Transglutaminase-like domain-containing protein" evidence="2">
    <location>
        <begin position="30"/>
        <end position="569"/>
    </location>
</feature>
<keyword evidence="2" id="KW-0732">Signal</keyword>
<evidence type="ECO:0000313" key="5">
    <source>
        <dbReference type="Proteomes" id="UP000034883"/>
    </source>
</evidence>
<accession>A0A0F6SEC7</accession>
<dbReference type="InterPro" id="IPR002931">
    <property type="entry name" value="Transglutaminase-like"/>
</dbReference>
<evidence type="ECO:0000256" key="1">
    <source>
        <dbReference type="SAM" id="MobiDB-lite"/>
    </source>
</evidence>
<dbReference type="Proteomes" id="UP000034883">
    <property type="component" value="Chromosome"/>
</dbReference>
<feature type="region of interest" description="Disordered" evidence="1">
    <location>
        <begin position="372"/>
        <end position="472"/>
    </location>
</feature>
<dbReference type="Pfam" id="PF01841">
    <property type="entry name" value="Transglut_core"/>
    <property type="match status" value="1"/>
</dbReference>
<organism evidence="4 5">
    <name type="scientific">Sandaracinus amylolyticus</name>
    <dbReference type="NCBI Taxonomy" id="927083"/>
    <lineage>
        <taxon>Bacteria</taxon>
        <taxon>Pseudomonadati</taxon>
        <taxon>Myxococcota</taxon>
        <taxon>Polyangia</taxon>
        <taxon>Polyangiales</taxon>
        <taxon>Sandaracinaceae</taxon>
        <taxon>Sandaracinus</taxon>
    </lineage>
</organism>
<evidence type="ECO:0000256" key="2">
    <source>
        <dbReference type="SAM" id="SignalP"/>
    </source>
</evidence>
<dbReference type="SUPFAM" id="SSF54001">
    <property type="entry name" value="Cysteine proteinases"/>
    <property type="match status" value="1"/>
</dbReference>
<reference evidence="4 5" key="1">
    <citation type="submission" date="2015-03" db="EMBL/GenBank/DDBJ databases">
        <title>Genome assembly of Sandaracinus amylolyticus DSM 53668.</title>
        <authorList>
            <person name="Sharma G."/>
            <person name="Subramanian S."/>
        </authorList>
    </citation>
    <scope>NUCLEOTIDE SEQUENCE [LARGE SCALE GENOMIC DNA]</scope>
    <source>
        <strain evidence="4 5">DSM 53668</strain>
    </source>
</reference>
<feature type="compositionally biased region" description="Basic and acidic residues" evidence="1">
    <location>
        <begin position="384"/>
        <end position="395"/>
    </location>
</feature>
<dbReference type="SMART" id="SM00460">
    <property type="entry name" value="TGc"/>
    <property type="match status" value="1"/>
</dbReference>
<dbReference type="OrthoDB" id="5516740at2"/>
<feature type="compositionally biased region" description="Low complexity" evidence="1">
    <location>
        <begin position="419"/>
        <end position="434"/>
    </location>
</feature>
<gene>
    <name evidence="4" type="ORF">DB32_002113</name>
</gene>
<dbReference type="InterPro" id="IPR038765">
    <property type="entry name" value="Papain-like_cys_pep_sf"/>
</dbReference>
<dbReference type="Gene3D" id="3.10.620.30">
    <property type="match status" value="1"/>
</dbReference>
<sequence length="569" mass="61568">MHDIIRAMRRLRPLAFAAMLMLGAALARADDPIAHEYVPGVEADEGTMLVSSGGAAPEALVYDGEVIPAPEGGPMRPGEERAMQAAPGDERATEEVGRRSPSFRPDRVTELNGQVGYFEVFTPTISPFKRVTALDGITLVDRTPVLAIAERGPRRAVTVEGVHAQAPDWRPRDLFWGSVVLDFSGGREVPFPSVSPESRLLTVRTEPETRLRFERDGADNFYAVVDEPRGAVSEVRVVFLTDAPRTYFGTELPRTRADALIDEVPQVPASVQRRGEEFAARLNLHRGMPFDVTLSELVRWFRDFEESAEPPRDTGDIYWDLANGQRGVCRHRAYGFVITAQALGIHARFVQNEAHAWVEVHLPESRGWLRIDLGGSPRGLSPHNTDERPRYRPDVPDPLPRPDAYVRAYQEAARLSEDASSSSSSGSGGSSSATGTGGNEGATSTTQGHGAPQGGPVRAQVEEGTAGRESRAALDLRLDLPSTIEVLRGRTLEVTGTARTADLGVAGLRIEVLLASESSAVERMLGVTVTNEHGAFRGSFGVPPDLAVGDYRLVVRSPGNAQVGPAVAR</sequence>
<dbReference type="KEGG" id="samy:DB32_002113"/>
<feature type="domain" description="Transglutaminase-like" evidence="3">
    <location>
        <begin position="321"/>
        <end position="375"/>
    </location>
</feature>
<name>A0A0F6SEC7_9BACT</name>
<dbReference type="EMBL" id="CP011125">
    <property type="protein sequence ID" value="AKF04964.1"/>
    <property type="molecule type" value="Genomic_DNA"/>
</dbReference>
<protein>
    <recommendedName>
        <fullName evidence="3">Transglutaminase-like domain-containing protein</fullName>
    </recommendedName>
</protein>
<feature type="compositionally biased region" description="Basic and acidic residues" evidence="1">
    <location>
        <begin position="77"/>
        <end position="105"/>
    </location>
</feature>
<evidence type="ECO:0000259" key="3">
    <source>
        <dbReference type="SMART" id="SM00460"/>
    </source>
</evidence>
<feature type="region of interest" description="Disordered" evidence="1">
    <location>
        <begin position="70"/>
        <end position="105"/>
    </location>
</feature>
<evidence type="ECO:0000313" key="4">
    <source>
        <dbReference type="EMBL" id="AKF04964.1"/>
    </source>
</evidence>